<name>A0A2P2MEB6_RHIMU</name>
<accession>A0A2P2MEB6</accession>
<protein>
    <submittedName>
        <fullName evidence="1">Uncharacterized protein MANES_06G174700</fullName>
    </submittedName>
</protein>
<sequence>MGSFPSWVNQTNLEFNLVANNLTINPSNNSVLPSGLNCLQHNFPCHRGSPR</sequence>
<proteinExistence type="predicted"/>
<reference evidence="1" key="1">
    <citation type="submission" date="2018-02" db="EMBL/GenBank/DDBJ databases">
        <title>Rhizophora mucronata_Transcriptome.</title>
        <authorList>
            <person name="Meera S.P."/>
            <person name="Sreeshan A."/>
            <person name="Augustine A."/>
        </authorList>
    </citation>
    <scope>NUCLEOTIDE SEQUENCE</scope>
    <source>
        <tissue evidence="1">Leaf</tissue>
    </source>
</reference>
<dbReference type="AlphaFoldDB" id="A0A2P2MEB6"/>
<organism evidence="1">
    <name type="scientific">Rhizophora mucronata</name>
    <name type="common">Asiatic mangrove</name>
    <dbReference type="NCBI Taxonomy" id="61149"/>
    <lineage>
        <taxon>Eukaryota</taxon>
        <taxon>Viridiplantae</taxon>
        <taxon>Streptophyta</taxon>
        <taxon>Embryophyta</taxon>
        <taxon>Tracheophyta</taxon>
        <taxon>Spermatophyta</taxon>
        <taxon>Magnoliopsida</taxon>
        <taxon>eudicotyledons</taxon>
        <taxon>Gunneridae</taxon>
        <taxon>Pentapetalae</taxon>
        <taxon>rosids</taxon>
        <taxon>fabids</taxon>
        <taxon>Malpighiales</taxon>
        <taxon>Rhizophoraceae</taxon>
        <taxon>Rhizophora</taxon>
    </lineage>
</organism>
<dbReference type="EMBL" id="GGEC01048101">
    <property type="protein sequence ID" value="MBX28585.1"/>
    <property type="molecule type" value="Transcribed_RNA"/>
</dbReference>
<evidence type="ECO:0000313" key="1">
    <source>
        <dbReference type="EMBL" id="MBX28585.1"/>
    </source>
</evidence>